<comment type="similarity">
    <text evidence="1">Belongs to the SEC10 family.</text>
</comment>
<dbReference type="PANTHER" id="PTHR12100">
    <property type="entry name" value="SEC10"/>
    <property type="match status" value="1"/>
</dbReference>
<evidence type="ECO:0000313" key="10">
    <source>
        <dbReference type="EMBL" id="OUC49194.1"/>
    </source>
</evidence>
<evidence type="ECO:0000256" key="5">
    <source>
        <dbReference type="ARBA" id="ARBA00023054"/>
    </source>
</evidence>
<dbReference type="InterPro" id="IPR009976">
    <property type="entry name" value="Sec10-like"/>
</dbReference>
<evidence type="ECO:0000256" key="6">
    <source>
        <dbReference type="ARBA" id="ARBA00031471"/>
    </source>
</evidence>
<evidence type="ECO:0000256" key="3">
    <source>
        <dbReference type="ARBA" id="ARBA00022448"/>
    </source>
</evidence>
<feature type="domain" description="Exocyst complex component Sec10 N-terminal" evidence="9">
    <location>
        <begin position="44"/>
        <end position="145"/>
    </location>
</feature>
<dbReference type="InterPro" id="IPR048625">
    <property type="entry name" value="Sec10_N"/>
</dbReference>
<keyword evidence="3" id="KW-0813">Transport</keyword>
<dbReference type="GO" id="GO:0000145">
    <property type="term" value="C:exocyst"/>
    <property type="evidence" value="ECO:0007669"/>
    <property type="project" value="TreeGrafter"/>
</dbReference>
<comment type="caution">
    <text evidence="10">The sequence shown here is derived from an EMBL/GenBank/DDBJ whole genome shotgun (WGS) entry which is preliminary data.</text>
</comment>
<dbReference type="GO" id="GO:0006887">
    <property type="term" value="P:exocytosis"/>
    <property type="evidence" value="ECO:0007669"/>
    <property type="project" value="UniProtKB-KW"/>
</dbReference>
<accession>A0A1Y3EVJ4</accession>
<keyword evidence="5 7" id="KW-0175">Coiled coil</keyword>
<dbReference type="GO" id="GO:0006893">
    <property type="term" value="P:Golgi to plasma membrane transport"/>
    <property type="evidence" value="ECO:0007669"/>
    <property type="project" value="TreeGrafter"/>
</dbReference>
<protein>
    <recommendedName>
        <fullName evidence="2">Exocyst complex component 5</fullName>
    </recommendedName>
    <alternativeName>
        <fullName evidence="6">Exocyst complex component Sec10</fullName>
    </alternativeName>
</protein>
<dbReference type="Pfam" id="PF07393">
    <property type="entry name" value="Sec10_HB"/>
    <property type="match status" value="1"/>
</dbReference>
<dbReference type="InterPro" id="IPR048627">
    <property type="entry name" value="Sec10_HB"/>
</dbReference>
<feature type="coiled-coil region" evidence="7">
    <location>
        <begin position="42"/>
        <end position="76"/>
    </location>
</feature>
<evidence type="ECO:0000256" key="1">
    <source>
        <dbReference type="ARBA" id="ARBA00006572"/>
    </source>
</evidence>
<evidence type="ECO:0000259" key="8">
    <source>
        <dbReference type="Pfam" id="PF07393"/>
    </source>
</evidence>
<dbReference type="Proteomes" id="UP000243006">
    <property type="component" value="Unassembled WGS sequence"/>
</dbReference>
<evidence type="ECO:0000256" key="4">
    <source>
        <dbReference type="ARBA" id="ARBA00022483"/>
    </source>
</evidence>
<keyword evidence="4" id="KW-0268">Exocytosis</keyword>
<gene>
    <name evidence="10" type="ORF">D917_05619</name>
</gene>
<evidence type="ECO:0000256" key="7">
    <source>
        <dbReference type="SAM" id="Coils"/>
    </source>
</evidence>
<proteinExistence type="inferred from homology"/>
<sequence length="237" mass="27226">MLRTYAEDLESDAFNAEEYVERLAWRLTGPGGGDKIDAVFLNAALEEEISNLQILFDQCQGKIRNLENQCREEEETFCAALEKLIADGKLKTLNERVNSVAARVVHLGDQLQSVTAPRARAFEAYQLMVHFNEFLSDQPLESETFTDPDKVTIPFAGEVIYKLHIIAMELPKEKYEAVQTRIAYKYDELEKMLIEEFVRHHHANAKLKMKQIANVLSQFNGYSQAIDAYVEQCQWIM</sequence>
<evidence type="ECO:0000259" key="9">
    <source>
        <dbReference type="Pfam" id="PF20667"/>
    </source>
</evidence>
<dbReference type="PANTHER" id="PTHR12100:SF0">
    <property type="entry name" value="EXOCYST COMPLEX COMPONENT 5"/>
    <property type="match status" value="1"/>
</dbReference>
<evidence type="ECO:0000313" key="11">
    <source>
        <dbReference type="Proteomes" id="UP000243006"/>
    </source>
</evidence>
<reference evidence="10 11" key="1">
    <citation type="submission" date="2015-04" db="EMBL/GenBank/DDBJ databases">
        <title>Draft genome of the roundworm Trichinella nativa.</title>
        <authorList>
            <person name="Mitreva M."/>
        </authorList>
    </citation>
    <scope>NUCLEOTIDE SEQUENCE [LARGE SCALE GENOMIC DNA]</scope>
    <source>
        <strain evidence="10 11">ISS45</strain>
    </source>
</reference>
<dbReference type="AlphaFoldDB" id="A0A1Y3EVJ4"/>
<dbReference type="Pfam" id="PF20667">
    <property type="entry name" value="Sec10_N"/>
    <property type="match status" value="1"/>
</dbReference>
<dbReference type="EMBL" id="LVZM01001432">
    <property type="protein sequence ID" value="OUC49194.1"/>
    <property type="molecule type" value="Genomic_DNA"/>
</dbReference>
<organism evidence="10 11">
    <name type="scientific">Trichinella nativa</name>
    <dbReference type="NCBI Taxonomy" id="6335"/>
    <lineage>
        <taxon>Eukaryota</taxon>
        <taxon>Metazoa</taxon>
        <taxon>Ecdysozoa</taxon>
        <taxon>Nematoda</taxon>
        <taxon>Enoplea</taxon>
        <taxon>Dorylaimia</taxon>
        <taxon>Trichinellida</taxon>
        <taxon>Trichinellidae</taxon>
        <taxon>Trichinella</taxon>
    </lineage>
</organism>
<name>A0A1Y3EVJ4_9BILA</name>
<evidence type="ECO:0000256" key="2">
    <source>
        <dbReference type="ARBA" id="ARBA00017524"/>
    </source>
</evidence>
<feature type="domain" description="Exocyst complex component Sec10-like alpha-helical bundle" evidence="8">
    <location>
        <begin position="158"/>
        <end position="236"/>
    </location>
</feature>